<keyword evidence="2" id="KW-1185">Reference proteome</keyword>
<dbReference type="AlphaFoldDB" id="A0A517NW23"/>
<dbReference type="Proteomes" id="UP000319817">
    <property type="component" value="Chromosome"/>
</dbReference>
<evidence type="ECO:0000313" key="2">
    <source>
        <dbReference type="Proteomes" id="UP000319817"/>
    </source>
</evidence>
<accession>A0A517NW23</accession>
<sequence length="267" mass="30616">MSLPFLLSIADPLKICTKCHQSKPVTDFGKRTKSKDGARSRCIVCEREDGRKYRQSNPDSVRLSTQKYQNANRDKIREYQRAYQSRPLFEIARERLQAYREEKQEAVNDSTPDRVSLDLCNISPGNLRGDMRHFSDSRPSRLAHSDTTPLTARSLAQIHRPRPDRVTDTTELTPRALARVHTLASRPADRYLYVTAIDVTERDFAPGIGMSHSIVTGRLNVFRVGCGFVYHHDYDRQERPADQFKILTELGHQLSRETVAMLSEVSR</sequence>
<proteinExistence type="predicted"/>
<reference evidence="1 2" key="1">
    <citation type="submission" date="2019-02" db="EMBL/GenBank/DDBJ databases">
        <title>Deep-cultivation of Planctomycetes and their phenomic and genomic characterization uncovers novel biology.</title>
        <authorList>
            <person name="Wiegand S."/>
            <person name="Jogler M."/>
            <person name="Boedeker C."/>
            <person name="Pinto D."/>
            <person name="Vollmers J."/>
            <person name="Rivas-Marin E."/>
            <person name="Kohn T."/>
            <person name="Peeters S.H."/>
            <person name="Heuer A."/>
            <person name="Rast P."/>
            <person name="Oberbeckmann S."/>
            <person name="Bunk B."/>
            <person name="Jeske O."/>
            <person name="Meyerdierks A."/>
            <person name="Storesund J.E."/>
            <person name="Kallscheuer N."/>
            <person name="Luecker S."/>
            <person name="Lage O.M."/>
            <person name="Pohl T."/>
            <person name="Merkel B.J."/>
            <person name="Hornburger P."/>
            <person name="Mueller R.-W."/>
            <person name="Bruemmer F."/>
            <person name="Labrenz M."/>
            <person name="Spormann A.M."/>
            <person name="Op den Camp H."/>
            <person name="Overmann J."/>
            <person name="Amann R."/>
            <person name="Jetten M.S.M."/>
            <person name="Mascher T."/>
            <person name="Medema M.H."/>
            <person name="Devos D.P."/>
            <person name="Kaster A.-K."/>
            <person name="Ovreas L."/>
            <person name="Rohde M."/>
            <person name="Galperin M.Y."/>
            <person name="Jogler C."/>
        </authorList>
    </citation>
    <scope>NUCLEOTIDE SEQUENCE [LARGE SCALE GENOMIC DNA]</scope>
    <source>
        <strain evidence="1 2">K23_9</strain>
    </source>
</reference>
<protein>
    <submittedName>
        <fullName evidence="1">Uncharacterized protein</fullName>
    </submittedName>
</protein>
<dbReference type="EMBL" id="CP036526">
    <property type="protein sequence ID" value="QDT11296.1"/>
    <property type="molecule type" value="Genomic_DNA"/>
</dbReference>
<organism evidence="1 2">
    <name type="scientific">Stieleria marina</name>
    <dbReference type="NCBI Taxonomy" id="1930275"/>
    <lineage>
        <taxon>Bacteria</taxon>
        <taxon>Pseudomonadati</taxon>
        <taxon>Planctomycetota</taxon>
        <taxon>Planctomycetia</taxon>
        <taxon>Pirellulales</taxon>
        <taxon>Pirellulaceae</taxon>
        <taxon>Stieleria</taxon>
    </lineage>
</organism>
<evidence type="ECO:0000313" key="1">
    <source>
        <dbReference type="EMBL" id="QDT11296.1"/>
    </source>
</evidence>
<gene>
    <name evidence="1" type="ORF">K239x_32910</name>
</gene>
<name>A0A517NW23_9BACT</name>